<dbReference type="EMBL" id="JAUOZU010000007">
    <property type="protein sequence ID" value="MDO6964648.1"/>
    <property type="molecule type" value="Genomic_DNA"/>
</dbReference>
<evidence type="ECO:0000256" key="1">
    <source>
        <dbReference type="SAM" id="MobiDB-lite"/>
    </source>
</evidence>
<dbReference type="InterPro" id="IPR027417">
    <property type="entry name" value="P-loop_NTPase"/>
</dbReference>
<feature type="region of interest" description="Disordered" evidence="1">
    <location>
        <begin position="277"/>
        <end position="298"/>
    </location>
</feature>
<keyword evidence="3" id="KW-1185">Reference proteome</keyword>
<dbReference type="InterPro" id="IPR017026">
    <property type="entry name" value="ImuA"/>
</dbReference>
<accession>A0ABT8YLQ1</accession>
<dbReference type="PIRSF" id="PIRSF034285">
    <property type="entry name" value="UCP034285"/>
    <property type="match status" value="1"/>
</dbReference>
<dbReference type="RefSeq" id="WP_304376547.1">
    <property type="nucleotide sequence ID" value="NZ_JAUOZU010000007.1"/>
</dbReference>
<protein>
    <recommendedName>
        <fullName evidence="4">Protein ImuA</fullName>
    </recommendedName>
</protein>
<dbReference type="Gene3D" id="3.40.50.300">
    <property type="entry name" value="P-loop containing nucleotide triphosphate hydrolases"/>
    <property type="match status" value="1"/>
</dbReference>
<organism evidence="2 3">
    <name type="scientific">Rhizobium alvei</name>
    <dbReference type="NCBI Taxonomy" id="1132659"/>
    <lineage>
        <taxon>Bacteria</taxon>
        <taxon>Pseudomonadati</taxon>
        <taxon>Pseudomonadota</taxon>
        <taxon>Alphaproteobacteria</taxon>
        <taxon>Hyphomicrobiales</taxon>
        <taxon>Rhizobiaceae</taxon>
        <taxon>Rhizobium/Agrobacterium group</taxon>
        <taxon>Rhizobium</taxon>
    </lineage>
</organism>
<evidence type="ECO:0000313" key="3">
    <source>
        <dbReference type="Proteomes" id="UP001174932"/>
    </source>
</evidence>
<dbReference type="Proteomes" id="UP001174932">
    <property type="component" value="Unassembled WGS sequence"/>
</dbReference>
<dbReference type="SUPFAM" id="SSF52540">
    <property type="entry name" value="P-loop containing nucleoside triphosphate hydrolases"/>
    <property type="match status" value="1"/>
</dbReference>
<sequence>MATSVLAQETLCALRTEINRLENEKTSTLGRKARHGEGWQSPETIPNLIRTGAEPFDHALGGGIERGALHEIRSAESRDNGAASAFALALALMAVRQGRAGSGARILWIADRLQANETGRPYGPGLVGFGMKPGGMVHATPRNLTDALMIAEMALTVDAFAAVILEVNGNPRGLGLTESRRLHLRARAYRRPLLLLRERGEEEASSALLRFRATPARAAPCRLPDGTSFAASIGPPVFRIDIEKSRTPIFESFFLEWNADDCLLSRSEPDPVFHTGANPPAGVALSASGDRPDRPGTMGTILAFDRAS</sequence>
<name>A0ABT8YLQ1_9HYPH</name>
<comment type="caution">
    <text evidence="2">The sequence shown here is derived from an EMBL/GenBank/DDBJ whole genome shotgun (WGS) entry which is preliminary data.</text>
</comment>
<proteinExistence type="predicted"/>
<gene>
    <name evidence="2" type="ORF">Q4481_11835</name>
</gene>
<evidence type="ECO:0008006" key="4">
    <source>
        <dbReference type="Google" id="ProtNLM"/>
    </source>
</evidence>
<reference evidence="2" key="2">
    <citation type="submission" date="2023-07" db="EMBL/GenBank/DDBJ databases">
        <authorList>
            <person name="Shen H."/>
        </authorList>
    </citation>
    <scope>NUCLEOTIDE SEQUENCE</scope>
    <source>
        <strain evidence="2">TNR-22</strain>
    </source>
</reference>
<evidence type="ECO:0000313" key="2">
    <source>
        <dbReference type="EMBL" id="MDO6964648.1"/>
    </source>
</evidence>
<reference evidence="2" key="1">
    <citation type="journal article" date="2015" name="Int. J. Syst. Evol. Microbiol.">
        <title>Rhizobium alvei sp. nov., isolated from a freshwater river.</title>
        <authorList>
            <person name="Sheu S.Y."/>
            <person name="Huang H.W."/>
            <person name="Young C.C."/>
            <person name="Chen W.M."/>
        </authorList>
    </citation>
    <scope>NUCLEOTIDE SEQUENCE</scope>
    <source>
        <strain evidence="2">TNR-22</strain>
    </source>
</reference>